<dbReference type="Gene3D" id="3.30.200.20">
    <property type="entry name" value="Phosphorylase Kinase, domain 1"/>
    <property type="match status" value="1"/>
</dbReference>
<proteinExistence type="predicted"/>
<dbReference type="Pfam" id="PF00069">
    <property type="entry name" value="Pkinase"/>
    <property type="match status" value="1"/>
</dbReference>
<evidence type="ECO:0000313" key="4">
    <source>
        <dbReference type="Proteomes" id="UP001497457"/>
    </source>
</evidence>
<accession>A0ABC9FKJ2</accession>
<dbReference type="PROSITE" id="PS00108">
    <property type="entry name" value="PROTEIN_KINASE_ST"/>
    <property type="match status" value="1"/>
</dbReference>
<dbReference type="Gene3D" id="2.130.10.10">
    <property type="entry name" value="YVTN repeat-like/Quinoprotein amine dehydrogenase"/>
    <property type="match status" value="1"/>
</dbReference>
<evidence type="ECO:0000259" key="2">
    <source>
        <dbReference type="PROSITE" id="PS50202"/>
    </source>
</evidence>
<dbReference type="InterPro" id="IPR000535">
    <property type="entry name" value="MSP_dom"/>
</dbReference>
<keyword evidence="4" id="KW-1185">Reference proteome</keyword>
<dbReference type="Gene3D" id="1.10.510.10">
    <property type="entry name" value="Transferase(Phosphotransferase) domain 1"/>
    <property type="match status" value="1"/>
</dbReference>
<dbReference type="PROSITE" id="PS50011">
    <property type="entry name" value="PROTEIN_KINASE_DOM"/>
    <property type="match status" value="1"/>
</dbReference>
<dbReference type="InterPro" id="IPR015943">
    <property type="entry name" value="WD40/YVTN_repeat-like_dom_sf"/>
</dbReference>
<dbReference type="Pfam" id="PF00635">
    <property type="entry name" value="Motile_Sperm"/>
    <property type="match status" value="1"/>
</dbReference>
<dbReference type="AlphaFoldDB" id="A0ABC9FKJ2"/>
<sequence>MDDISTGLSNLERILDGSKRPGKLKLCVLSHITAKFSDERKIGEGGCGQVYKGILPSGQTVAVKKLLNAKTMDDRMFEQEVTTMMRTKNQNIVRFLGYCSHIEERAMKIQGKYILVEERERLLCFDYMINGSLAEFITDELRGLEWHTRFQIIKGICNGLHHLHNEKGIIHMDLKPPNILLDGDLVPKITDFGISRAGEISKTMSQERLCSLGYCAPEYLFNGKISFKSDIYSLGVIIIEMVTGRREEPNIAIVHRRWRHMWKKIAKHTTLGYQRQVTKCLELAQRCKNQNRTERPNIHDIIRTLNEVDNTDWYISDTKSTIEQKNSFLEDMLGIDPLELHFSAELNKKISHSIQLINDTDDYVAFRITLGEKNIASRLSATRQLPFCMLPNNKDVLRPWSSFSVTITLEALKKPLREEHRIAELYVQSTRVNKDVTAQDITESMFKEGPGKVVDTVNLMVRVDAPKHLLVVEPLELRYWPIELDRLLPRSLQLTNRTDDYVAFMFILPEDKVLYFQTMGMGIMPPWSSRGIVIETLVKETLSDMQYKDTCLVRSVVVDKDLRNESVTVDLFYEQMGVHEMELDIMFAEQPQALSSVHYPLYNEQYWEDDELELTEYTAVLIRPFSIETELLHIYPSELRFTSEEGEEYMSLINTTEDDIMCVINYSIQGEYRIGVVPPQSTRAVLVSSRNEPYQLGVMMISGSCRYRTADDIRSNYTYNKREELMNQVRAEGGKAHEALLVCVVHAPHPAESVATTKQHEVTLLMDDYSLGDVYCMDVHPTEPWVVTAHHGGGVCVWKIDPKTSACETMLSSAANSKFIASSVKFIARMQWVACGDYGGYITVYTYAENRLTEIMKFRAHHKDDGVRPLAVHSSLPYLLSSSKANLIKLWDWDQGWMCTRIFSCSSTSRYYMCEMVFNPKDANSFACLDNHGEIKIWSIDSEGPTICLRGLTDTVGIAYCDTGSDVQCLATVGWKGKIEILNLRSNTTTHVHTLEAMGLLGKRATRFITCHPTHPLLATGKADTGVFLWNYTTYGLKKVRTFKHDCFEIVGLGFVNIEGFQRLLIAYSNKIEMVDIFHGATFPRHSQCVW</sequence>
<name>A0ABC9FKJ2_9POAL</name>
<dbReference type="InterPro" id="IPR013783">
    <property type="entry name" value="Ig-like_fold"/>
</dbReference>
<dbReference type="InterPro" id="IPR008271">
    <property type="entry name" value="Ser/Thr_kinase_AS"/>
</dbReference>
<gene>
    <name evidence="3" type="ORF">URODEC1_LOCUS106532</name>
</gene>
<dbReference type="InterPro" id="IPR008962">
    <property type="entry name" value="PapD-like_sf"/>
</dbReference>
<dbReference type="PANTHER" id="PTHR45707">
    <property type="entry name" value="C2 CALCIUM/LIPID-BINDING PLANT PHOSPHORIBOSYLTRANSFERASE FAMILY PROTEIN"/>
    <property type="match status" value="1"/>
</dbReference>
<dbReference type="PROSITE" id="PS50202">
    <property type="entry name" value="MSP"/>
    <property type="match status" value="1"/>
</dbReference>
<dbReference type="InterPro" id="IPR011009">
    <property type="entry name" value="Kinase-like_dom_sf"/>
</dbReference>
<dbReference type="Gene3D" id="2.60.40.10">
    <property type="entry name" value="Immunoglobulins"/>
    <property type="match status" value="2"/>
</dbReference>
<dbReference type="Pfam" id="PF00400">
    <property type="entry name" value="WD40"/>
    <property type="match status" value="1"/>
</dbReference>
<feature type="domain" description="Protein kinase" evidence="1">
    <location>
        <begin position="36"/>
        <end position="314"/>
    </location>
</feature>
<dbReference type="SUPFAM" id="SSF50978">
    <property type="entry name" value="WD40 repeat-like"/>
    <property type="match status" value="1"/>
</dbReference>
<reference evidence="3" key="1">
    <citation type="submission" date="2024-10" db="EMBL/GenBank/DDBJ databases">
        <authorList>
            <person name="Ryan C."/>
        </authorList>
    </citation>
    <scope>NUCLEOTIDE SEQUENCE [LARGE SCALE GENOMIC DNA]</scope>
</reference>
<dbReference type="Proteomes" id="UP001497457">
    <property type="component" value="Chromosome 6rd"/>
</dbReference>
<evidence type="ECO:0000313" key="3">
    <source>
        <dbReference type="EMBL" id="CAL5077158.1"/>
    </source>
</evidence>
<dbReference type="EMBL" id="OZ075116">
    <property type="protein sequence ID" value="CAL5077158.1"/>
    <property type="molecule type" value="Genomic_DNA"/>
</dbReference>
<dbReference type="InterPro" id="IPR001680">
    <property type="entry name" value="WD40_rpt"/>
</dbReference>
<dbReference type="InterPro" id="IPR036322">
    <property type="entry name" value="WD40_repeat_dom_sf"/>
</dbReference>
<dbReference type="FunFam" id="1.10.510.10:FF:000870">
    <property type="entry name" value="OSJNBa0016N04.16-like protein"/>
    <property type="match status" value="1"/>
</dbReference>
<dbReference type="SUPFAM" id="SSF56112">
    <property type="entry name" value="Protein kinase-like (PK-like)"/>
    <property type="match status" value="1"/>
</dbReference>
<dbReference type="PANTHER" id="PTHR45707:SF50">
    <property type="entry name" value="VESICLE-ASSOCIATED PROTEIN 1-1"/>
    <property type="match status" value="1"/>
</dbReference>
<dbReference type="SMART" id="SM00320">
    <property type="entry name" value="WD40"/>
    <property type="match status" value="5"/>
</dbReference>
<feature type="domain" description="MSP" evidence="2">
    <location>
        <begin position="332"/>
        <end position="464"/>
    </location>
</feature>
<dbReference type="SUPFAM" id="SSF49354">
    <property type="entry name" value="PapD-like"/>
    <property type="match status" value="2"/>
</dbReference>
<dbReference type="SMART" id="SM00220">
    <property type="entry name" value="S_TKc"/>
    <property type="match status" value="1"/>
</dbReference>
<organism evidence="3 4">
    <name type="scientific">Urochloa decumbens</name>
    <dbReference type="NCBI Taxonomy" id="240449"/>
    <lineage>
        <taxon>Eukaryota</taxon>
        <taxon>Viridiplantae</taxon>
        <taxon>Streptophyta</taxon>
        <taxon>Embryophyta</taxon>
        <taxon>Tracheophyta</taxon>
        <taxon>Spermatophyta</taxon>
        <taxon>Magnoliopsida</taxon>
        <taxon>Liliopsida</taxon>
        <taxon>Poales</taxon>
        <taxon>Poaceae</taxon>
        <taxon>PACMAD clade</taxon>
        <taxon>Panicoideae</taxon>
        <taxon>Panicodae</taxon>
        <taxon>Paniceae</taxon>
        <taxon>Melinidinae</taxon>
        <taxon>Urochloa</taxon>
    </lineage>
</organism>
<protein>
    <submittedName>
        <fullName evidence="3">Uncharacterized protein</fullName>
    </submittedName>
</protein>
<dbReference type="InterPro" id="IPR000719">
    <property type="entry name" value="Prot_kinase_dom"/>
</dbReference>
<evidence type="ECO:0000259" key="1">
    <source>
        <dbReference type="PROSITE" id="PS50011"/>
    </source>
</evidence>